<gene>
    <name evidence="11" type="ORF">CQW23_00871</name>
</gene>
<reference evidence="11 12" key="1">
    <citation type="journal article" date="2017" name="Genome Biol.">
        <title>New reference genome sequences of hot pepper reveal the massive evolution of plant disease-resistance genes by retroduplication.</title>
        <authorList>
            <person name="Kim S."/>
            <person name="Park J."/>
            <person name="Yeom S.I."/>
            <person name="Kim Y.M."/>
            <person name="Seo E."/>
            <person name="Kim K.T."/>
            <person name="Kim M.S."/>
            <person name="Lee J.M."/>
            <person name="Cheong K."/>
            <person name="Shin H.S."/>
            <person name="Kim S.B."/>
            <person name="Han K."/>
            <person name="Lee J."/>
            <person name="Park M."/>
            <person name="Lee H.A."/>
            <person name="Lee H.Y."/>
            <person name="Lee Y."/>
            <person name="Oh S."/>
            <person name="Lee J.H."/>
            <person name="Choi E."/>
            <person name="Choi E."/>
            <person name="Lee S.E."/>
            <person name="Jeon J."/>
            <person name="Kim H."/>
            <person name="Choi G."/>
            <person name="Song H."/>
            <person name="Lee J."/>
            <person name="Lee S.C."/>
            <person name="Kwon J.K."/>
            <person name="Lee H.Y."/>
            <person name="Koo N."/>
            <person name="Hong Y."/>
            <person name="Kim R.W."/>
            <person name="Kang W.H."/>
            <person name="Huh J.H."/>
            <person name="Kang B.C."/>
            <person name="Yang T.J."/>
            <person name="Lee Y.H."/>
            <person name="Bennetzen J.L."/>
            <person name="Choi D."/>
        </authorList>
    </citation>
    <scope>NUCLEOTIDE SEQUENCE [LARGE SCALE GENOMIC DNA]</scope>
    <source>
        <strain evidence="12">cv. PBC81</strain>
    </source>
</reference>
<keyword evidence="6" id="KW-1133">Transmembrane helix</keyword>
<comment type="function">
    <text evidence="9">Mediates the uptake of pyruvate into mitochondria.</text>
</comment>
<keyword evidence="3 9" id="KW-0813">Transport</keyword>
<protein>
    <recommendedName>
        <fullName evidence="9">Mitochondrial pyruvate carrier</fullName>
    </recommendedName>
</protein>
<proteinExistence type="inferred from homology"/>
<keyword evidence="4" id="KW-0812">Transmembrane</keyword>
<dbReference type="EMBL" id="MLFT02000001">
    <property type="protein sequence ID" value="PHT58508.1"/>
    <property type="molecule type" value="Genomic_DNA"/>
</dbReference>
<comment type="subcellular location">
    <subcellularLocation>
        <location evidence="1 9">Mitochondrion inner membrane</location>
        <topology evidence="1 9">Multi-pass membrane protein</topology>
    </subcellularLocation>
</comment>
<reference evidence="12" key="2">
    <citation type="journal article" date="2017" name="J. Anim. Genet.">
        <title>Multiple reference genome sequences of hot pepper reveal the massive evolution of plant disease resistance genes by retroduplication.</title>
        <authorList>
            <person name="Kim S."/>
            <person name="Park J."/>
            <person name="Yeom S.-I."/>
            <person name="Kim Y.-M."/>
            <person name="Seo E."/>
            <person name="Kim K.-T."/>
            <person name="Kim M.-S."/>
            <person name="Lee J.M."/>
            <person name="Cheong K."/>
            <person name="Shin H.-S."/>
            <person name="Kim S.-B."/>
            <person name="Han K."/>
            <person name="Lee J."/>
            <person name="Park M."/>
            <person name="Lee H.-A."/>
            <person name="Lee H.-Y."/>
            <person name="Lee Y."/>
            <person name="Oh S."/>
            <person name="Lee J.H."/>
            <person name="Choi E."/>
            <person name="Choi E."/>
            <person name="Lee S.E."/>
            <person name="Jeon J."/>
            <person name="Kim H."/>
            <person name="Choi G."/>
            <person name="Song H."/>
            <person name="Lee J."/>
            <person name="Lee S.-C."/>
            <person name="Kwon J.-K."/>
            <person name="Lee H.-Y."/>
            <person name="Koo N."/>
            <person name="Hong Y."/>
            <person name="Kim R.W."/>
            <person name="Kang W.-H."/>
            <person name="Huh J.H."/>
            <person name="Kang B.-C."/>
            <person name="Yang T.-J."/>
            <person name="Lee Y.-H."/>
            <person name="Bennetzen J.L."/>
            <person name="Choi D."/>
        </authorList>
    </citation>
    <scope>NUCLEOTIDE SEQUENCE [LARGE SCALE GENOMIC DNA]</scope>
    <source>
        <strain evidence="12">cv. PBC81</strain>
    </source>
</reference>
<dbReference type="InterPro" id="IPR013103">
    <property type="entry name" value="RVT_2"/>
</dbReference>
<evidence type="ECO:0000256" key="9">
    <source>
        <dbReference type="RuleBase" id="RU363100"/>
    </source>
</evidence>
<dbReference type="InterPro" id="IPR005336">
    <property type="entry name" value="MPC"/>
</dbReference>
<comment type="similarity">
    <text evidence="2 9">Belongs to the mitochondrial pyruvate carrier (MPC) (TC 2.A.105) family.</text>
</comment>
<evidence type="ECO:0000256" key="7">
    <source>
        <dbReference type="ARBA" id="ARBA00023128"/>
    </source>
</evidence>
<keyword evidence="11" id="KW-0670">Pyruvate</keyword>
<dbReference type="GO" id="GO:0005743">
    <property type="term" value="C:mitochondrial inner membrane"/>
    <property type="evidence" value="ECO:0007669"/>
    <property type="project" value="UniProtKB-SubCell"/>
</dbReference>
<dbReference type="Proteomes" id="UP000224567">
    <property type="component" value="Unassembled WGS sequence"/>
</dbReference>
<evidence type="ECO:0000256" key="5">
    <source>
        <dbReference type="ARBA" id="ARBA00022792"/>
    </source>
</evidence>
<keyword evidence="7 9" id="KW-0496">Mitochondrion</keyword>
<dbReference type="Pfam" id="PF03650">
    <property type="entry name" value="MPC"/>
    <property type="match status" value="1"/>
</dbReference>
<name>A0A2G2XLZ6_CAPBA</name>
<sequence>MDVKSAFLNGLLKEEVFVKKPPSFENIEFPNHVFKLDKALYGLKQAPRACAEIPGRNLAQKTGFFQRYSILKLPSTIPSILSAVFTQSKKRADTRRNLAQKTGFFQRYSILKLPSTIPSILSAVFTQSKKRADTNIDEDVSHRIGAGWMKWRLASGIMCDKKYLVSIPEAIELQNHEFLQGIPVCPKTTPFRSPMTNWEFVISGVLDSQDPPDAISGNMTTVLCAYSILCMKFAWIVHPRNHLLLAYHASNESVQLYQLSRWLKHQRYLSQKEENVSS</sequence>
<keyword evidence="8" id="KW-0472">Membrane</keyword>
<dbReference type="OrthoDB" id="1697690at2759"/>
<keyword evidence="5 9" id="KW-0999">Mitochondrion inner membrane</keyword>
<keyword evidence="12" id="KW-1185">Reference proteome</keyword>
<evidence type="ECO:0000313" key="12">
    <source>
        <dbReference type="Proteomes" id="UP000224567"/>
    </source>
</evidence>
<dbReference type="Pfam" id="PF07727">
    <property type="entry name" value="RVT_2"/>
    <property type="match status" value="1"/>
</dbReference>
<dbReference type="AlphaFoldDB" id="A0A2G2XLZ6"/>
<evidence type="ECO:0000256" key="1">
    <source>
        <dbReference type="ARBA" id="ARBA00004448"/>
    </source>
</evidence>
<feature type="domain" description="Reverse transcriptase Ty1/copia-type" evidence="10">
    <location>
        <begin position="1"/>
        <end position="52"/>
    </location>
</feature>
<evidence type="ECO:0000256" key="4">
    <source>
        <dbReference type="ARBA" id="ARBA00022692"/>
    </source>
</evidence>
<evidence type="ECO:0000256" key="3">
    <source>
        <dbReference type="ARBA" id="ARBA00022448"/>
    </source>
</evidence>
<accession>A0A2G2XLZ6</accession>
<evidence type="ECO:0000256" key="8">
    <source>
        <dbReference type="ARBA" id="ARBA00023136"/>
    </source>
</evidence>
<organism evidence="11 12">
    <name type="scientific">Capsicum baccatum</name>
    <name type="common">Peruvian pepper</name>
    <dbReference type="NCBI Taxonomy" id="33114"/>
    <lineage>
        <taxon>Eukaryota</taxon>
        <taxon>Viridiplantae</taxon>
        <taxon>Streptophyta</taxon>
        <taxon>Embryophyta</taxon>
        <taxon>Tracheophyta</taxon>
        <taxon>Spermatophyta</taxon>
        <taxon>Magnoliopsida</taxon>
        <taxon>eudicotyledons</taxon>
        <taxon>Gunneridae</taxon>
        <taxon>Pentapetalae</taxon>
        <taxon>asterids</taxon>
        <taxon>lamiids</taxon>
        <taxon>Solanales</taxon>
        <taxon>Solanaceae</taxon>
        <taxon>Solanoideae</taxon>
        <taxon>Capsiceae</taxon>
        <taxon>Capsicum</taxon>
    </lineage>
</organism>
<dbReference type="GO" id="GO:0006850">
    <property type="term" value="P:pyruvate import into mitochondria"/>
    <property type="evidence" value="ECO:0007669"/>
    <property type="project" value="InterPro"/>
</dbReference>
<evidence type="ECO:0000256" key="6">
    <source>
        <dbReference type="ARBA" id="ARBA00022989"/>
    </source>
</evidence>
<evidence type="ECO:0000313" key="11">
    <source>
        <dbReference type="EMBL" id="PHT58508.1"/>
    </source>
</evidence>
<comment type="caution">
    <text evidence="11">The sequence shown here is derived from an EMBL/GenBank/DDBJ whole genome shotgun (WGS) entry which is preliminary data.</text>
</comment>
<dbReference type="PANTHER" id="PTHR14154">
    <property type="entry name" value="UPF0041 BRAIN PROTEIN 44-RELATED"/>
    <property type="match status" value="1"/>
</dbReference>
<evidence type="ECO:0000256" key="2">
    <source>
        <dbReference type="ARBA" id="ARBA00006416"/>
    </source>
</evidence>
<evidence type="ECO:0000259" key="10">
    <source>
        <dbReference type="Pfam" id="PF07727"/>
    </source>
</evidence>